<organism evidence="2 3">
    <name type="scientific">Marinobacter nauticus</name>
    <name type="common">Marinobacter hydrocarbonoclasticus</name>
    <name type="synonym">Marinobacter aquaeolei</name>
    <dbReference type="NCBI Taxonomy" id="2743"/>
    <lineage>
        <taxon>Bacteria</taxon>
        <taxon>Pseudomonadati</taxon>
        <taxon>Pseudomonadota</taxon>
        <taxon>Gammaproteobacteria</taxon>
        <taxon>Pseudomonadales</taxon>
        <taxon>Marinobacteraceae</taxon>
        <taxon>Marinobacter</taxon>
    </lineage>
</organism>
<comment type="caution">
    <text evidence="2">The sequence shown here is derived from an EMBL/GenBank/DDBJ whole genome shotgun (WGS) entry which is preliminary data.</text>
</comment>
<gene>
    <name evidence="2" type="ORF">DET51_101225</name>
    <name evidence="1" type="ORF">DET64_101226</name>
</gene>
<evidence type="ECO:0000313" key="4">
    <source>
        <dbReference type="Proteomes" id="UP000253065"/>
    </source>
</evidence>
<dbReference type="RefSeq" id="WP_147232523.1">
    <property type="nucleotide sequence ID" value="NZ_QNSA01000001.1"/>
</dbReference>
<evidence type="ECO:0000313" key="2">
    <source>
        <dbReference type="EMBL" id="RCW37887.1"/>
    </source>
</evidence>
<protein>
    <submittedName>
        <fullName evidence="2">Helix-turn-helix protein</fullName>
    </submittedName>
</protein>
<reference evidence="2 3" key="1">
    <citation type="submission" date="2018-07" db="EMBL/GenBank/DDBJ databases">
        <title>Freshwater and sediment microbial communities from various areas in North America, analyzing microbe dynamics in response to fracking.</title>
        <authorList>
            <person name="Lamendella R."/>
        </authorList>
    </citation>
    <scope>NUCLEOTIDE SEQUENCE [LARGE SCALE GENOMIC DNA]</scope>
    <source>
        <strain evidence="2 3">114E</strain>
        <strain evidence="1 4">114E_o</strain>
    </source>
</reference>
<dbReference type="EMBL" id="QNSA01000001">
    <property type="protein sequence ID" value="RBP77041.1"/>
    <property type="molecule type" value="Genomic_DNA"/>
</dbReference>
<dbReference type="Proteomes" id="UP000252795">
    <property type="component" value="Unassembled WGS sequence"/>
</dbReference>
<dbReference type="AlphaFoldDB" id="A0A368V9J3"/>
<evidence type="ECO:0000313" key="1">
    <source>
        <dbReference type="EMBL" id="RBP77041.1"/>
    </source>
</evidence>
<proteinExistence type="predicted"/>
<evidence type="ECO:0000313" key="3">
    <source>
        <dbReference type="Proteomes" id="UP000252795"/>
    </source>
</evidence>
<accession>A0A368V9J3</accession>
<dbReference type="EMBL" id="QPJB01000001">
    <property type="protein sequence ID" value="RCW37887.1"/>
    <property type="molecule type" value="Genomic_DNA"/>
</dbReference>
<sequence length="140" mass="16136">MTTNKKPLVTGQVAKGSNQNSELLHCNQNQTPPPFPTNGKQAHHARAALVLMLKGGQWDQYDYNRQTGFPCTDYRTRISELYLSGWPIERAFHWGTDHEGKAQRCKHYWLNVEAMQALFQQFPEFKARCMMLMEKGVVHA</sequence>
<dbReference type="Proteomes" id="UP000253065">
    <property type="component" value="Unassembled WGS sequence"/>
</dbReference>
<name>A0A368V9J3_MARNT</name>
<keyword evidence="4" id="KW-1185">Reference proteome</keyword>